<dbReference type="InterPro" id="IPR033880">
    <property type="entry name" value="SPFH_YdjI"/>
</dbReference>
<comment type="caution">
    <text evidence="2">The sequence shown here is derived from an EMBL/GenBank/DDBJ whole genome shotgun (WGS) entry which is preliminary data.</text>
</comment>
<name>S0JHN8_9ENTE</name>
<dbReference type="Proteomes" id="UP000014136">
    <property type="component" value="Unassembled WGS sequence"/>
</dbReference>
<evidence type="ECO:0000259" key="1">
    <source>
        <dbReference type="Pfam" id="PF13421"/>
    </source>
</evidence>
<dbReference type="PANTHER" id="PTHR37826:SF2">
    <property type="entry name" value="ZINC-RIBBON DOMAIN-CONTAINING PROTEIN"/>
    <property type="match status" value="1"/>
</dbReference>
<dbReference type="EMBL" id="AHYT01000009">
    <property type="protein sequence ID" value="EOT28060.1"/>
    <property type="molecule type" value="Genomic_DNA"/>
</dbReference>
<dbReference type="InterPro" id="IPR036013">
    <property type="entry name" value="Band_7/SPFH_dom_sf"/>
</dbReference>
<keyword evidence="3" id="KW-1185">Reference proteome</keyword>
<dbReference type="HOGENOM" id="CLU_042784_0_0_9"/>
<proteinExistence type="predicted"/>
<dbReference type="STRING" id="41997.RV16_GL001037"/>
<dbReference type="AlphaFoldDB" id="S0JHN8"/>
<gene>
    <name evidence="2" type="ORF">OMQ_01975</name>
</gene>
<dbReference type="SUPFAM" id="SSF117892">
    <property type="entry name" value="Band 7/SPFH domain"/>
    <property type="match status" value="1"/>
</dbReference>
<dbReference type="CDD" id="cd03408">
    <property type="entry name" value="SPFH_like_u1"/>
    <property type="match status" value="1"/>
</dbReference>
<protein>
    <recommendedName>
        <fullName evidence="1">SPFH domain-containing protein</fullName>
    </recommendedName>
</protein>
<sequence length="406" mass="44156">MGLIKAATSTIGGGLADQWLEIIEPDNMSDTTVMTKGVKVRKDSKRGSNRKGTDDVITDGSVVHVYPNMMMLLVDGGKIIDYTAEEGYYTVQNNSAPSMFNGSLKAAIAETFDRFKFGGVTPQKQQVFYINLQEIKGIRFGTSSPINYFDNFYNAELFLRTHGTYSIKVSDPILFYTNAIPRNKTQVEIDDINEQYLAEFLTALQATINKMSADGERISYVPSKSMELSKYMSDVLDDSWRELRGMEIVSVAVASISYTDDSVKLINMRNQGAMLGDANIREGFVQGSIAKGMEAAGNNPGGAAQSFMGMGVGMNAAGGFFNQASQTNQQQMQQQQAAKQENTWTCPDCGTENTGKFCSNCGTAKPEAKGASIKMKCSSCDAVIDLANGVPKFCPECGKPFQGVPI</sequence>
<feature type="domain" description="SPFH" evidence="1">
    <location>
        <begin position="57"/>
        <end position="268"/>
    </location>
</feature>
<reference evidence="2 3" key="1">
    <citation type="submission" date="2013-03" db="EMBL/GenBank/DDBJ databases">
        <title>The Genome Sequence of Enterococcus saccharolyticus ATCC_43076 (Illumina only assembly).</title>
        <authorList>
            <consortium name="The Broad Institute Genomics Platform"/>
            <consortium name="The Broad Institute Genome Sequencing Center for Infectious Disease"/>
            <person name="Earl A."/>
            <person name="Russ C."/>
            <person name="Gilmore M."/>
            <person name="Surin D."/>
            <person name="Walker B."/>
            <person name="Young S."/>
            <person name="Zeng Q."/>
            <person name="Gargeya S."/>
            <person name="Fitzgerald M."/>
            <person name="Haas B."/>
            <person name="Abouelleil A."/>
            <person name="Allen A.W."/>
            <person name="Alvarado L."/>
            <person name="Arachchi H.M."/>
            <person name="Berlin A.M."/>
            <person name="Chapman S.B."/>
            <person name="Gainer-Dewar J."/>
            <person name="Goldberg J."/>
            <person name="Griggs A."/>
            <person name="Gujja S."/>
            <person name="Hansen M."/>
            <person name="Howarth C."/>
            <person name="Imamovic A."/>
            <person name="Ireland A."/>
            <person name="Larimer J."/>
            <person name="McCowan C."/>
            <person name="Murphy C."/>
            <person name="Pearson M."/>
            <person name="Poon T.W."/>
            <person name="Priest M."/>
            <person name="Roberts A."/>
            <person name="Saif S."/>
            <person name="Shea T."/>
            <person name="Sisk P."/>
            <person name="Sykes S."/>
            <person name="Wortman J."/>
            <person name="Nusbaum C."/>
            <person name="Birren B."/>
        </authorList>
    </citation>
    <scope>NUCLEOTIDE SEQUENCE [LARGE SCALE GENOMIC DNA]</scope>
    <source>
        <strain evidence="2 3">ATCC 43076</strain>
    </source>
</reference>
<dbReference type="Pfam" id="PF13421">
    <property type="entry name" value="Band_7_1"/>
    <property type="match status" value="1"/>
</dbReference>
<dbReference type="PANTHER" id="PTHR37826">
    <property type="entry name" value="FLOTILLIN BAND_7_5 DOMAIN PROTEIN"/>
    <property type="match status" value="1"/>
</dbReference>
<dbReference type="PATRIC" id="fig|1139996.3.peg.1945"/>
<evidence type="ECO:0000313" key="3">
    <source>
        <dbReference type="Proteomes" id="UP000014136"/>
    </source>
</evidence>
<dbReference type="eggNOG" id="COG4260">
    <property type="taxonomic scope" value="Bacteria"/>
</dbReference>
<organism evidence="2 3">
    <name type="scientific">Enterococcus saccharolyticus subsp. saccharolyticus ATCC 43076</name>
    <dbReference type="NCBI Taxonomy" id="1139996"/>
    <lineage>
        <taxon>Bacteria</taxon>
        <taxon>Bacillati</taxon>
        <taxon>Bacillota</taxon>
        <taxon>Bacilli</taxon>
        <taxon>Lactobacillales</taxon>
        <taxon>Enterococcaceae</taxon>
        <taxon>Enterococcus</taxon>
    </lineage>
</organism>
<accession>S0JHN8</accession>
<evidence type="ECO:0000313" key="2">
    <source>
        <dbReference type="EMBL" id="EOT28060.1"/>
    </source>
</evidence>
<dbReference type="OrthoDB" id="9764015at2"/>
<dbReference type="RefSeq" id="WP_016175744.1">
    <property type="nucleotide sequence ID" value="NZ_KE136389.1"/>
</dbReference>